<keyword evidence="7" id="KW-1185">Reference proteome</keyword>
<dbReference type="AlphaFoldDB" id="A0A8A3P240"/>
<dbReference type="PANTHER" id="PTHR42973">
    <property type="entry name" value="BINDING OXIDOREDUCTASE, PUTATIVE (AFU_ORTHOLOGUE AFUA_1G17690)-RELATED"/>
    <property type="match status" value="1"/>
</dbReference>
<keyword evidence="3" id="KW-0274">FAD</keyword>
<dbReference type="InterPro" id="IPR016166">
    <property type="entry name" value="FAD-bd_PCMH"/>
</dbReference>
<keyword evidence="4" id="KW-0560">Oxidoreductase</keyword>
<feature type="domain" description="FAD-binding PCMH-type" evidence="5">
    <location>
        <begin position="17"/>
        <end position="107"/>
    </location>
</feature>
<dbReference type="InterPro" id="IPR050416">
    <property type="entry name" value="FAD-linked_Oxidoreductase"/>
</dbReference>
<evidence type="ECO:0000259" key="5">
    <source>
        <dbReference type="PROSITE" id="PS51387"/>
    </source>
</evidence>
<organism evidence="6 7">
    <name type="scientific">Monilinia vaccinii-corymbosi</name>
    <dbReference type="NCBI Taxonomy" id="61207"/>
    <lineage>
        <taxon>Eukaryota</taxon>
        <taxon>Fungi</taxon>
        <taxon>Dikarya</taxon>
        <taxon>Ascomycota</taxon>
        <taxon>Pezizomycotina</taxon>
        <taxon>Leotiomycetes</taxon>
        <taxon>Helotiales</taxon>
        <taxon>Sclerotiniaceae</taxon>
        <taxon>Monilinia</taxon>
    </lineage>
</organism>
<dbReference type="Proteomes" id="UP000672032">
    <property type="component" value="Chromosome 2"/>
</dbReference>
<dbReference type="PROSITE" id="PS51387">
    <property type="entry name" value="FAD_PCMH"/>
    <property type="match status" value="1"/>
</dbReference>
<reference evidence="6" key="1">
    <citation type="submission" date="2020-10" db="EMBL/GenBank/DDBJ databases">
        <title>Genome Sequence of Monilinia vaccinii-corymbosi Sheds Light on Mummy Berry Disease Infection of Blueberry and Mating Type.</title>
        <authorList>
            <person name="Yow A.G."/>
            <person name="Zhang Y."/>
            <person name="Bansal K."/>
            <person name="Eacker S.M."/>
            <person name="Sullivan S."/>
            <person name="Liachko I."/>
            <person name="Cubeta M.A."/>
            <person name="Rollins J.A."/>
            <person name="Ashrafi H."/>
        </authorList>
    </citation>
    <scope>NUCLEOTIDE SEQUENCE</scope>
    <source>
        <strain evidence="6">RL-1</strain>
    </source>
</reference>
<evidence type="ECO:0000256" key="1">
    <source>
        <dbReference type="ARBA" id="ARBA00005466"/>
    </source>
</evidence>
<proteinExistence type="inferred from homology"/>
<dbReference type="GO" id="GO:0016491">
    <property type="term" value="F:oxidoreductase activity"/>
    <property type="evidence" value="ECO:0007669"/>
    <property type="project" value="UniProtKB-KW"/>
</dbReference>
<accession>A0A8A3P240</accession>
<dbReference type="EMBL" id="CP063406">
    <property type="protein sequence ID" value="QSZ31955.1"/>
    <property type="molecule type" value="Genomic_DNA"/>
</dbReference>
<keyword evidence="2" id="KW-0285">Flavoprotein</keyword>
<dbReference type="InterPro" id="IPR036318">
    <property type="entry name" value="FAD-bd_PCMH-like_sf"/>
</dbReference>
<evidence type="ECO:0000256" key="3">
    <source>
        <dbReference type="ARBA" id="ARBA00022827"/>
    </source>
</evidence>
<evidence type="ECO:0000256" key="4">
    <source>
        <dbReference type="ARBA" id="ARBA00023002"/>
    </source>
</evidence>
<dbReference type="InterPro" id="IPR006094">
    <property type="entry name" value="Oxid_FAD_bind_N"/>
</dbReference>
<dbReference type="GO" id="GO:0071949">
    <property type="term" value="F:FAD binding"/>
    <property type="evidence" value="ECO:0007669"/>
    <property type="project" value="InterPro"/>
</dbReference>
<evidence type="ECO:0000313" key="6">
    <source>
        <dbReference type="EMBL" id="QSZ31955.1"/>
    </source>
</evidence>
<dbReference type="PANTHER" id="PTHR42973:SF53">
    <property type="entry name" value="FAD-BINDING PCMH-TYPE DOMAIN-CONTAINING PROTEIN-RELATED"/>
    <property type="match status" value="1"/>
</dbReference>
<protein>
    <recommendedName>
        <fullName evidence="5">FAD-binding PCMH-type domain-containing protein</fullName>
    </recommendedName>
</protein>
<comment type="similarity">
    <text evidence="1">Belongs to the oxygen-dependent FAD-linked oxidoreductase family.</text>
</comment>
<name>A0A8A3P240_9HELO</name>
<dbReference type="InterPro" id="IPR016169">
    <property type="entry name" value="FAD-bd_PCMH_sub2"/>
</dbReference>
<evidence type="ECO:0000313" key="7">
    <source>
        <dbReference type="Proteomes" id="UP000672032"/>
    </source>
</evidence>
<dbReference type="OrthoDB" id="2151789at2759"/>
<sequence>MGDAYTTLREAHFSATAWKFQSCIYSPRTTDRLAEALKILRSSHTKFAVRGSGHSPLSVWANIDNRVLISMSKFDSKEYDKGSETVLLGFGNTWGSVYEYLEKFDRR</sequence>
<dbReference type="Pfam" id="PF01565">
    <property type="entry name" value="FAD_binding_4"/>
    <property type="match status" value="1"/>
</dbReference>
<dbReference type="Gene3D" id="3.30.465.10">
    <property type="match status" value="1"/>
</dbReference>
<gene>
    <name evidence="6" type="ORF">DSL72_001524</name>
</gene>
<evidence type="ECO:0000256" key="2">
    <source>
        <dbReference type="ARBA" id="ARBA00022630"/>
    </source>
</evidence>
<dbReference type="SUPFAM" id="SSF56176">
    <property type="entry name" value="FAD-binding/transporter-associated domain-like"/>
    <property type="match status" value="1"/>
</dbReference>